<gene>
    <name evidence="2" type="ORF">DWY38_00485</name>
</gene>
<evidence type="ECO:0000313" key="2">
    <source>
        <dbReference type="EMBL" id="RGR56865.1"/>
    </source>
</evidence>
<reference evidence="2 3" key="1">
    <citation type="submission" date="2018-08" db="EMBL/GenBank/DDBJ databases">
        <title>A genome reference for cultivated species of the human gut microbiota.</title>
        <authorList>
            <person name="Zou Y."/>
            <person name="Xue W."/>
            <person name="Luo G."/>
        </authorList>
    </citation>
    <scope>NUCLEOTIDE SEQUENCE [LARGE SCALE GENOMIC DNA]</scope>
    <source>
        <strain evidence="2 3">AF25-15</strain>
    </source>
</reference>
<name>A0A395V1T8_9FIRM</name>
<sequence length="181" mass="21900">MADMTLREFCERYRKGDFLAKDRNTQIEAGWYDWFCSDKALAGRLAKIWSILKGVTSNYILDNYRVWFKNNCPMVGPLYDDVRFEPLDEEKRDELYFGVAIDDERRDNKYIIFTARNDYEDECGFNNVREVRQFINGWEEELKNEEFYKERERKKEELKKENDRCLALLRKADEVLGKHEE</sequence>
<proteinExistence type="predicted"/>
<protein>
    <submittedName>
        <fullName evidence="2">Uncharacterized protein</fullName>
    </submittedName>
</protein>
<comment type="caution">
    <text evidence="2">The sequence shown here is derived from an EMBL/GenBank/DDBJ whole genome shotgun (WGS) entry which is preliminary data.</text>
</comment>
<organism evidence="2 3">
    <name type="scientific">Agathobacter rectalis</name>
    <dbReference type="NCBI Taxonomy" id="39491"/>
    <lineage>
        <taxon>Bacteria</taxon>
        <taxon>Bacillati</taxon>
        <taxon>Bacillota</taxon>
        <taxon>Clostridia</taxon>
        <taxon>Lachnospirales</taxon>
        <taxon>Lachnospiraceae</taxon>
        <taxon>Agathobacter</taxon>
    </lineage>
</organism>
<dbReference type="Proteomes" id="UP000266066">
    <property type="component" value="Unassembled WGS sequence"/>
</dbReference>
<evidence type="ECO:0000313" key="3">
    <source>
        <dbReference type="Proteomes" id="UP000266066"/>
    </source>
</evidence>
<feature type="coiled-coil region" evidence="1">
    <location>
        <begin position="144"/>
        <end position="175"/>
    </location>
</feature>
<accession>A0A395V1T8</accession>
<evidence type="ECO:0000256" key="1">
    <source>
        <dbReference type="SAM" id="Coils"/>
    </source>
</evidence>
<dbReference type="EMBL" id="QRUJ01000001">
    <property type="protein sequence ID" value="RGR56865.1"/>
    <property type="molecule type" value="Genomic_DNA"/>
</dbReference>
<dbReference type="RefSeq" id="WP_064786071.1">
    <property type="nucleotide sequence ID" value="NZ_QRUJ01000001.1"/>
</dbReference>
<keyword evidence="1" id="KW-0175">Coiled coil</keyword>
<dbReference type="AlphaFoldDB" id="A0A395V1T8"/>